<accession>A0A0A9CL83</accession>
<protein>
    <submittedName>
        <fullName evidence="1">Uncharacterized protein</fullName>
    </submittedName>
</protein>
<sequence length="85" mass="9483">MFEIPKLVYEGIICNMEISGNSFGFRNGYFNRLFNIFLPSNIHYSVFSEANSSNESVLASGAFGFTRLTNLSPVEASFLATCSFF</sequence>
<proteinExistence type="predicted"/>
<dbReference type="EMBL" id="GBRH01222687">
    <property type="protein sequence ID" value="JAD75208.1"/>
    <property type="molecule type" value="Transcribed_RNA"/>
</dbReference>
<organism evidence="1">
    <name type="scientific">Arundo donax</name>
    <name type="common">Giant reed</name>
    <name type="synonym">Donax arundinaceus</name>
    <dbReference type="NCBI Taxonomy" id="35708"/>
    <lineage>
        <taxon>Eukaryota</taxon>
        <taxon>Viridiplantae</taxon>
        <taxon>Streptophyta</taxon>
        <taxon>Embryophyta</taxon>
        <taxon>Tracheophyta</taxon>
        <taxon>Spermatophyta</taxon>
        <taxon>Magnoliopsida</taxon>
        <taxon>Liliopsida</taxon>
        <taxon>Poales</taxon>
        <taxon>Poaceae</taxon>
        <taxon>PACMAD clade</taxon>
        <taxon>Arundinoideae</taxon>
        <taxon>Arundineae</taxon>
        <taxon>Arundo</taxon>
    </lineage>
</organism>
<name>A0A0A9CL83_ARUDO</name>
<evidence type="ECO:0000313" key="1">
    <source>
        <dbReference type="EMBL" id="JAD75208.1"/>
    </source>
</evidence>
<reference evidence="1" key="2">
    <citation type="journal article" date="2015" name="Data Brief">
        <title>Shoot transcriptome of the giant reed, Arundo donax.</title>
        <authorList>
            <person name="Barrero R.A."/>
            <person name="Guerrero F.D."/>
            <person name="Moolhuijzen P."/>
            <person name="Goolsby J.A."/>
            <person name="Tidwell J."/>
            <person name="Bellgard S.E."/>
            <person name="Bellgard M.I."/>
        </authorList>
    </citation>
    <scope>NUCLEOTIDE SEQUENCE</scope>
    <source>
        <tissue evidence="1">Shoot tissue taken approximately 20 cm above the soil surface</tissue>
    </source>
</reference>
<reference evidence="1" key="1">
    <citation type="submission" date="2014-09" db="EMBL/GenBank/DDBJ databases">
        <authorList>
            <person name="Magalhaes I.L.F."/>
            <person name="Oliveira U."/>
            <person name="Santos F.R."/>
            <person name="Vidigal T.H.D.A."/>
            <person name="Brescovit A.D."/>
            <person name="Santos A.J."/>
        </authorList>
    </citation>
    <scope>NUCLEOTIDE SEQUENCE</scope>
    <source>
        <tissue evidence="1">Shoot tissue taken approximately 20 cm above the soil surface</tissue>
    </source>
</reference>
<dbReference type="AlphaFoldDB" id="A0A0A9CL83"/>